<protein>
    <submittedName>
        <fullName evidence="6">Putative pectinesterase inhibitor domain-containing protein</fullName>
    </submittedName>
</protein>
<dbReference type="Gramene" id="PRQ18683">
    <property type="protein sequence ID" value="PRQ18683"/>
    <property type="gene ID" value="RchiOBHm_Chr7g0208771"/>
</dbReference>
<dbReference type="GO" id="GO:0005576">
    <property type="term" value="C:extracellular region"/>
    <property type="evidence" value="ECO:0007669"/>
    <property type="project" value="UniProtKB-ARBA"/>
</dbReference>
<accession>A0A2P6P9S6</accession>
<dbReference type="PANTHER" id="PTHR35357:SF17">
    <property type="entry name" value="PECTINESTERASE INHIBITOR 12"/>
    <property type="match status" value="1"/>
</dbReference>
<evidence type="ECO:0000259" key="5">
    <source>
        <dbReference type="SMART" id="SM00856"/>
    </source>
</evidence>
<evidence type="ECO:0000313" key="7">
    <source>
        <dbReference type="Proteomes" id="UP000238479"/>
    </source>
</evidence>
<feature type="chain" id="PRO_5015143446" evidence="4">
    <location>
        <begin position="23"/>
        <end position="160"/>
    </location>
</feature>
<gene>
    <name evidence="6" type="ORF">RchiOBHm_Chr7g0208771</name>
</gene>
<dbReference type="SUPFAM" id="SSF101148">
    <property type="entry name" value="Plant invertase/pectin methylesterase inhibitor"/>
    <property type="match status" value="1"/>
</dbReference>
<dbReference type="GO" id="GO:0004857">
    <property type="term" value="F:enzyme inhibitor activity"/>
    <property type="evidence" value="ECO:0007669"/>
    <property type="project" value="InterPro"/>
</dbReference>
<name>A0A2P6P9S6_ROSCH</name>
<dbReference type="AlphaFoldDB" id="A0A2P6P9S6"/>
<dbReference type="CDD" id="cd15795">
    <property type="entry name" value="PMEI-Pla_a_1_like"/>
    <property type="match status" value="1"/>
</dbReference>
<dbReference type="STRING" id="74649.A0A2P6P9S6"/>
<reference evidence="6 7" key="1">
    <citation type="journal article" date="2018" name="Nat. Genet.">
        <title>The Rosa genome provides new insights in the design of modern roses.</title>
        <authorList>
            <person name="Bendahmane M."/>
        </authorList>
    </citation>
    <scope>NUCLEOTIDE SEQUENCE [LARGE SCALE GENOMIC DNA]</scope>
    <source>
        <strain evidence="7">cv. Old Blush</strain>
    </source>
</reference>
<evidence type="ECO:0000256" key="3">
    <source>
        <dbReference type="ARBA" id="ARBA00038471"/>
    </source>
</evidence>
<evidence type="ECO:0000256" key="2">
    <source>
        <dbReference type="ARBA" id="ARBA00023157"/>
    </source>
</evidence>
<keyword evidence="7" id="KW-1185">Reference proteome</keyword>
<feature type="domain" description="Pectinesterase inhibitor" evidence="5">
    <location>
        <begin position="21"/>
        <end position="159"/>
    </location>
</feature>
<feature type="signal peptide" evidence="4">
    <location>
        <begin position="1"/>
        <end position="22"/>
    </location>
</feature>
<dbReference type="SMART" id="SM00856">
    <property type="entry name" value="PMEI"/>
    <property type="match status" value="1"/>
</dbReference>
<evidence type="ECO:0000256" key="1">
    <source>
        <dbReference type="ARBA" id="ARBA00022729"/>
    </source>
</evidence>
<dbReference type="InterPro" id="IPR006501">
    <property type="entry name" value="Pectinesterase_inhib_dom"/>
</dbReference>
<dbReference type="FunFam" id="1.20.140.40:FF:000002">
    <property type="entry name" value="Putative invertase inhibitor"/>
    <property type="match status" value="1"/>
</dbReference>
<dbReference type="Gene3D" id="1.20.140.40">
    <property type="entry name" value="Invertase/pectin methylesterase inhibitor family protein"/>
    <property type="match status" value="1"/>
</dbReference>
<evidence type="ECO:0000313" key="6">
    <source>
        <dbReference type="EMBL" id="PRQ18683.1"/>
    </source>
</evidence>
<dbReference type="PANTHER" id="PTHR35357">
    <property type="entry name" value="OS02G0537100 PROTEIN"/>
    <property type="match status" value="1"/>
</dbReference>
<dbReference type="InterPro" id="IPR035513">
    <property type="entry name" value="Invertase/methylesterase_inhib"/>
</dbReference>
<dbReference type="Pfam" id="PF04043">
    <property type="entry name" value="PMEI"/>
    <property type="match status" value="1"/>
</dbReference>
<proteinExistence type="inferred from homology"/>
<keyword evidence="1 4" id="KW-0732">Signal</keyword>
<dbReference type="InterPro" id="IPR034088">
    <property type="entry name" value="Pla_a_1-like"/>
</dbReference>
<dbReference type="OMA" id="CEEWFRE"/>
<organism evidence="6 7">
    <name type="scientific">Rosa chinensis</name>
    <name type="common">China rose</name>
    <dbReference type="NCBI Taxonomy" id="74649"/>
    <lineage>
        <taxon>Eukaryota</taxon>
        <taxon>Viridiplantae</taxon>
        <taxon>Streptophyta</taxon>
        <taxon>Embryophyta</taxon>
        <taxon>Tracheophyta</taxon>
        <taxon>Spermatophyta</taxon>
        <taxon>Magnoliopsida</taxon>
        <taxon>eudicotyledons</taxon>
        <taxon>Gunneridae</taxon>
        <taxon>Pentapetalae</taxon>
        <taxon>rosids</taxon>
        <taxon>fabids</taxon>
        <taxon>Rosales</taxon>
        <taxon>Rosaceae</taxon>
        <taxon>Rosoideae</taxon>
        <taxon>Rosoideae incertae sedis</taxon>
        <taxon>Rosa</taxon>
    </lineage>
</organism>
<evidence type="ECO:0000256" key="4">
    <source>
        <dbReference type="SAM" id="SignalP"/>
    </source>
</evidence>
<dbReference type="EMBL" id="PDCK01000045">
    <property type="protein sequence ID" value="PRQ18683.1"/>
    <property type="molecule type" value="Genomic_DNA"/>
</dbReference>
<dbReference type="NCBIfam" id="TIGR01614">
    <property type="entry name" value="PME_inhib"/>
    <property type="match status" value="1"/>
</dbReference>
<comment type="caution">
    <text evidence="6">The sequence shown here is derived from an EMBL/GenBank/DDBJ whole genome shotgun (WGS) entry which is preliminary data.</text>
</comment>
<sequence length="160" mass="18058">MLLKMRCSFLVIFLMLFHNTIDDDLIQQYCKKAADHEPSVNYDFCVSTIEAHPKSHSAHLATLIMTVLDLAGAKVTNFNSHIQELKKDPKVDQPTLQDYEEVYLDATSSMQEATNSFKAKNYESTLNTLSAAMNAPDTCETGFQERKAVSPLKKEDDDFT</sequence>
<comment type="similarity">
    <text evidence="3">Belongs to the PMEI family.</text>
</comment>
<keyword evidence="2" id="KW-1015">Disulfide bond</keyword>
<dbReference type="Proteomes" id="UP000238479">
    <property type="component" value="Chromosome 7"/>
</dbReference>